<name>A0A0K1W1T9_9MOLU</name>
<dbReference type="Proteomes" id="UP000067476">
    <property type="component" value="Chromosome"/>
</dbReference>
<dbReference type="STRING" id="216942.SLITO_v1c06450"/>
<dbReference type="EMBL" id="CP012357">
    <property type="protein sequence ID" value="AKX34274.1"/>
    <property type="molecule type" value="Genomic_DNA"/>
</dbReference>
<evidence type="ECO:0000313" key="2">
    <source>
        <dbReference type="Proteomes" id="UP000067476"/>
    </source>
</evidence>
<dbReference type="KEGG" id="sll:SLITO_v1c06450"/>
<reference evidence="1 2" key="1">
    <citation type="journal article" date="2015" name="Genome Announc.">
        <title>Complete Genome Sequence of Spiroplasma litorale TN-1T (DSM 21781), a Bacterium Isolated from a Green-Eyed Horsefly (Tabanus nigrovittatus).</title>
        <authorList>
            <person name="Lo W.S."/>
            <person name="Lai Y.C."/>
            <person name="Lien Y.W."/>
            <person name="Wang T.H."/>
            <person name="Kuo C.H."/>
        </authorList>
    </citation>
    <scope>NUCLEOTIDE SEQUENCE [LARGE SCALE GENOMIC DNA]</scope>
    <source>
        <strain evidence="1 2">TN-1</strain>
    </source>
</reference>
<protein>
    <submittedName>
        <fullName evidence="1">Uncharacterized protein</fullName>
    </submittedName>
</protein>
<evidence type="ECO:0000313" key="1">
    <source>
        <dbReference type="EMBL" id="AKX34274.1"/>
    </source>
</evidence>
<dbReference type="AlphaFoldDB" id="A0A0K1W1T9"/>
<accession>A0A0K1W1T9</accession>
<dbReference type="RefSeq" id="WP_268794765.1">
    <property type="nucleotide sequence ID" value="NZ_CP012357.1"/>
</dbReference>
<dbReference type="PATRIC" id="fig|216942.3.peg.655"/>
<organism evidence="1 2">
    <name type="scientific">Spiroplasma litorale</name>
    <dbReference type="NCBI Taxonomy" id="216942"/>
    <lineage>
        <taxon>Bacteria</taxon>
        <taxon>Bacillati</taxon>
        <taxon>Mycoplasmatota</taxon>
        <taxon>Mollicutes</taxon>
        <taxon>Entomoplasmatales</taxon>
        <taxon>Spiroplasmataceae</taxon>
        <taxon>Spiroplasma</taxon>
    </lineage>
</organism>
<sequence>MKNWIINNDINKDNKYTYDNSEVKKTVNKLVNDESMKPILKV</sequence>
<proteinExistence type="predicted"/>
<gene>
    <name evidence="1" type="ORF">SLITO_v1c06450</name>
</gene>
<keyword evidence="2" id="KW-1185">Reference proteome</keyword>